<evidence type="ECO:0008006" key="3">
    <source>
        <dbReference type="Google" id="ProtNLM"/>
    </source>
</evidence>
<proteinExistence type="predicted"/>
<accession>A0A4Y2HGF7</accession>
<keyword evidence="2" id="KW-1185">Reference proteome</keyword>
<comment type="caution">
    <text evidence="1">The sequence shown here is derived from an EMBL/GenBank/DDBJ whole genome shotgun (WGS) entry which is preliminary data.</text>
</comment>
<name>A0A4Y2HGF7_ARAVE</name>
<reference evidence="1 2" key="1">
    <citation type="journal article" date="2019" name="Sci. Rep.">
        <title>Orb-weaving spider Araneus ventricosus genome elucidates the spidroin gene catalogue.</title>
        <authorList>
            <person name="Kono N."/>
            <person name="Nakamura H."/>
            <person name="Ohtoshi R."/>
            <person name="Moran D.A.P."/>
            <person name="Shinohara A."/>
            <person name="Yoshida Y."/>
            <person name="Fujiwara M."/>
            <person name="Mori M."/>
            <person name="Tomita M."/>
            <person name="Arakawa K."/>
        </authorList>
    </citation>
    <scope>NUCLEOTIDE SEQUENCE [LARGE SCALE GENOMIC DNA]</scope>
</reference>
<evidence type="ECO:0000313" key="2">
    <source>
        <dbReference type="Proteomes" id="UP000499080"/>
    </source>
</evidence>
<protein>
    <recommendedName>
        <fullName evidence="3">Mos1 transposase HTH domain-containing protein</fullName>
    </recommendedName>
</protein>
<gene>
    <name evidence="1" type="ORF">AVEN_171208_1</name>
</gene>
<dbReference type="Proteomes" id="UP000499080">
    <property type="component" value="Unassembled WGS sequence"/>
</dbReference>
<evidence type="ECO:0000313" key="1">
    <source>
        <dbReference type="EMBL" id="GBM64339.1"/>
    </source>
</evidence>
<dbReference type="OrthoDB" id="6118231at2759"/>
<dbReference type="EMBL" id="BGPR01001922">
    <property type="protein sequence ID" value="GBM64339.1"/>
    <property type="molecule type" value="Genomic_DNA"/>
</dbReference>
<dbReference type="AlphaFoldDB" id="A0A4Y2HGF7"/>
<sequence length="187" mass="21013">MDSSRSAQRAVIKFPLAEGEHAAQIYRRMKELYGEQCLAGCTIFRWCQRYEAGRLNIKDLPRPGQTYDMTNSATISAVIIESPHKRSIEELKTLCETEIQKIPTEEVLQIISGKYRPPDEKVKSAVNKADELSAAKGKILALMKRNLQPADERPAAKKGKVQALILPSLCTIEEFYGLNHGFCSFIN</sequence>
<organism evidence="1 2">
    <name type="scientific">Araneus ventricosus</name>
    <name type="common">Orbweaver spider</name>
    <name type="synonym">Epeira ventricosa</name>
    <dbReference type="NCBI Taxonomy" id="182803"/>
    <lineage>
        <taxon>Eukaryota</taxon>
        <taxon>Metazoa</taxon>
        <taxon>Ecdysozoa</taxon>
        <taxon>Arthropoda</taxon>
        <taxon>Chelicerata</taxon>
        <taxon>Arachnida</taxon>
        <taxon>Araneae</taxon>
        <taxon>Araneomorphae</taxon>
        <taxon>Entelegynae</taxon>
        <taxon>Araneoidea</taxon>
        <taxon>Araneidae</taxon>
        <taxon>Araneus</taxon>
    </lineage>
</organism>